<dbReference type="InterPro" id="IPR036388">
    <property type="entry name" value="WH-like_DNA-bd_sf"/>
</dbReference>
<evidence type="ECO:0000313" key="5">
    <source>
        <dbReference type="Proteomes" id="UP000015106"/>
    </source>
</evidence>
<dbReference type="InterPro" id="IPR027417">
    <property type="entry name" value="P-loop_NTPase"/>
</dbReference>
<dbReference type="InterPro" id="IPR002182">
    <property type="entry name" value="NB-ARC"/>
</dbReference>
<dbReference type="Proteomes" id="UP000015106">
    <property type="component" value="Chromosome 2"/>
</dbReference>
<dbReference type="Pfam" id="PF23559">
    <property type="entry name" value="WHD_DRP"/>
    <property type="match status" value="1"/>
</dbReference>
<dbReference type="SUPFAM" id="SSF52540">
    <property type="entry name" value="P-loop containing nucleoside triphosphate hydrolases"/>
    <property type="match status" value="1"/>
</dbReference>
<dbReference type="GO" id="GO:0043531">
    <property type="term" value="F:ADP binding"/>
    <property type="evidence" value="ECO:0007669"/>
    <property type="project" value="InterPro"/>
</dbReference>
<dbReference type="Gene3D" id="1.10.10.10">
    <property type="entry name" value="Winged helix-like DNA-binding domain superfamily/Winged helix DNA-binding domain"/>
    <property type="match status" value="1"/>
</dbReference>
<reference evidence="4" key="3">
    <citation type="submission" date="2022-06" db="UniProtKB">
        <authorList>
            <consortium name="EnsemblPlants"/>
        </authorList>
    </citation>
    <scope>IDENTIFICATION</scope>
</reference>
<evidence type="ECO:0008006" key="6">
    <source>
        <dbReference type="Google" id="ProtNLM"/>
    </source>
</evidence>
<evidence type="ECO:0000259" key="2">
    <source>
        <dbReference type="Pfam" id="PF00931"/>
    </source>
</evidence>
<name>A0A8R7PK48_TRIUA</name>
<proteinExistence type="predicted"/>
<dbReference type="PANTHER" id="PTHR23155">
    <property type="entry name" value="DISEASE RESISTANCE PROTEIN RP"/>
    <property type="match status" value="1"/>
</dbReference>
<dbReference type="AlphaFoldDB" id="A0A8R7PK48"/>
<dbReference type="Gene3D" id="3.40.50.300">
    <property type="entry name" value="P-loop containing nucleotide triphosphate hydrolases"/>
    <property type="match status" value="1"/>
</dbReference>
<evidence type="ECO:0000256" key="1">
    <source>
        <dbReference type="ARBA" id="ARBA00022821"/>
    </source>
</evidence>
<protein>
    <recommendedName>
        <fullName evidence="6">NB-ARC domain-containing protein</fullName>
    </recommendedName>
</protein>
<reference evidence="4" key="2">
    <citation type="submission" date="2018-03" db="EMBL/GenBank/DDBJ databases">
        <title>The Triticum urartu genome reveals the dynamic nature of wheat genome evolution.</title>
        <authorList>
            <person name="Ling H."/>
            <person name="Ma B."/>
            <person name="Shi X."/>
            <person name="Liu H."/>
            <person name="Dong L."/>
            <person name="Sun H."/>
            <person name="Cao Y."/>
            <person name="Gao Q."/>
            <person name="Zheng S."/>
            <person name="Li Y."/>
            <person name="Yu Y."/>
            <person name="Du H."/>
            <person name="Qi M."/>
            <person name="Li Y."/>
            <person name="Yu H."/>
            <person name="Cui Y."/>
            <person name="Wang N."/>
            <person name="Chen C."/>
            <person name="Wu H."/>
            <person name="Zhao Y."/>
            <person name="Zhang J."/>
            <person name="Li Y."/>
            <person name="Zhou W."/>
            <person name="Zhang B."/>
            <person name="Hu W."/>
            <person name="Eijk M."/>
            <person name="Tang J."/>
            <person name="Witsenboer H."/>
            <person name="Zhao S."/>
            <person name="Li Z."/>
            <person name="Zhang A."/>
            <person name="Wang D."/>
            <person name="Liang C."/>
        </authorList>
    </citation>
    <scope>NUCLEOTIDE SEQUENCE [LARGE SCALE GENOMIC DNA]</scope>
    <source>
        <strain evidence="4">cv. G1812</strain>
    </source>
</reference>
<dbReference type="PANTHER" id="PTHR23155:SF1149">
    <property type="entry name" value="OS04G0620950 PROTEIN"/>
    <property type="match status" value="1"/>
</dbReference>
<keyword evidence="1" id="KW-0611">Plant defense</keyword>
<dbReference type="GO" id="GO:0098542">
    <property type="term" value="P:defense response to other organism"/>
    <property type="evidence" value="ECO:0007669"/>
    <property type="project" value="TreeGrafter"/>
</dbReference>
<sequence>MLDFVPRETHDYASLHKNASHEGIHSLAKLQEILKSNTITKRLLIVLDDVWDDMNDWQWDKVLAPLVSSHLEGSVILVTTRNLSVAQRFGTLNTVKLGALGHDDFWLLFESRAFGDENYEEHQSLSTIGRKIAEKLEGNPLAAESTGELLRKELNIGHWNNILKNEDWKSLQLSRGIMSALKLSYDQLPYHLQQCFSYCAIFPDSYQFLGQELVCFWISQGFVKCNNFSQTLEEIGQGYLTDLVNLGFFQQVKREESHLCNQIMYVVCGLMHDFAMTVSRIECATICGLQCNKISPTTRHLSILTDSGYIKDEHGNIPRNEKFEENLKNAVTSVSKLRTLVLLGQYDSFFLQLFQDIFKRAYNLRLLHMSAASADFLKCGSDEVDGAFPQVLSKLYHLQVLHVGSYTDLNIPDGINNLFSLKHLVVWKGVYASIATIDSMTLFQKLHGFK</sequence>
<evidence type="ECO:0000259" key="3">
    <source>
        <dbReference type="Pfam" id="PF23559"/>
    </source>
</evidence>
<reference evidence="5" key="1">
    <citation type="journal article" date="2013" name="Nature">
        <title>Draft genome of the wheat A-genome progenitor Triticum urartu.</title>
        <authorList>
            <person name="Ling H.Q."/>
            <person name="Zhao S."/>
            <person name="Liu D."/>
            <person name="Wang J."/>
            <person name="Sun H."/>
            <person name="Zhang C."/>
            <person name="Fan H."/>
            <person name="Li D."/>
            <person name="Dong L."/>
            <person name="Tao Y."/>
            <person name="Gao C."/>
            <person name="Wu H."/>
            <person name="Li Y."/>
            <person name="Cui Y."/>
            <person name="Guo X."/>
            <person name="Zheng S."/>
            <person name="Wang B."/>
            <person name="Yu K."/>
            <person name="Liang Q."/>
            <person name="Yang W."/>
            <person name="Lou X."/>
            <person name="Chen J."/>
            <person name="Feng M."/>
            <person name="Jian J."/>
            <person name="Zhang X."/>
            <person name="Luo G."/>
            <person name="Jiang Y."/>
            <person name="Liu J."/>
            <person name="Wang Z."/>
            <person name="Sha Y."/>
            <person name="Zhang B."/>
            <person name="Wu H."/>
            <person name="Tang D."/>
            <person name="Shen Q."/>
            <person name="Xue P."/>
            <person name="Zou S."/>
            <person name="Wang X."/>
            <person name="Liu X."/>
            <person name="Wang F."/>
            <person name="Yang Y."/>
            <person name="An X."/>
            <person name="Dong Z."/>
            <person name="Zhang K."/>
            <person name="Zhang X."/>
            <person name="Luo M.C."/>
            <person name="Dvorak J."/>
            <person name="Tong Y."/>
            <person name="Wang J."/>
            <person name="Yang H."/>
            <person name="Li Z."/>
            <person name="Wang D."/>
            <person name="Zhang A."/>
            <person name="Wang J."/>
        </authorList>
    </citation>
    <scope>NUCLEOTIDE SEQUENCE</scope>
    <source>
        <strain evidence="5">cv. G1812</strain>
    </source>
</reference>
<dbReference type="InterPro" id="IPR044974">
    <property type="entry name" value="Disease_R_plants"/>
</dbReference>
<evidence type="ECO:0000313" key="4">
    <source>
        <dbReference type="EnsemblPlants" id="TuG1812G0200005132.01.T01.cds302054"/>
    </source>
</evidence>
<dbReference type="EnsemblPlants" id="TuG1812G0200005132.01.T01">
    <property type="protein sequence ID" value="TuG1812G0200005132.01.T01.cds302054"/>
    <property type="gene ID" value="TuG1812G0200005132.01"/>
</dbReference>
<dbReference type="Gramene" id="TuG1812G0200005132.01.T01">
    <property type="protein sequence ID" value="TuG1812G0200005132.01.T01.cds302054"/>
    <property type="gene ID" value="TuG1812G0200005132.01"/>
</dbReference>
<feature type="domain" description="NB-ARC" evidence="2">
    <location>
        <begin position="24"/>
        <end position="115"/>
    </location>
</feature>
<dbReference type="Pfam" id="PF00931">
    <property type="entry name" value="NB-ARC"/>
    <property type="match status" value="1"/>
</dbReference>
<dbReference type="InterPro" id="IPR058922">
    <property type="entry name" value="WHD_DRP"/>
</dbReference>
<feature type="domain" description="Disease resistance protein winged helix" evidence="3">
    <location>
        <begin position="201"/>
        <end position="275"/>
    </location>
</feature>
<keyword evidence="5" id="KW-1185">Reference proteome</keyword>
<organism evidence="4 5">
    <name type="scientific">Triticum urartu</name>
    <name type="common">Red wild einkorn</name>
    <name type="synonym">Crithodium urartu</name>
    <dbReference type="NCBI Taxonomy" id="4572"/>
    <lineage>
        <taxon>Eukaryota</taxon>
        <taxon>Viridiplantae</taxon>
        <taxon>Streptophyta</taxon>
        <taxon>Embryophyta</taxon>
        <taxon>Tracheophyta</taxon>
        <taxon>Spermatophyta</taxon>
        <taxon>Magnoliopsida</taxon>
        <taxon>Liliopsida</taxon>
        <taxon>Poales</taxon>
        <taxon>Poaceae</taxon>
        <taxon>BOP clade</taxon>
        <taxon>Pooideae</taxon>
        <taxon>Triticodae</taxon>
        <taxon>Triticeae</taxon>
        <taxon>Triticinae</taxon>
        <taxon>Triticum</taxon>
    </lineage>
</organism>
<accession>A0A8R7PK48</accession>